<proteinExistence type="predicted"/>
<evidence type="ECO:0000313" key="1">
    <source>
        <dbReference type="EMBL" id="MBB5219310.1"/>
    </source>
</evidence>
<dbReference type="RefSeq" id="WP_184652723.1">
    <property type="nucleotide sequence ID" value="NZ_JACHFR010000002.1"/>
</dbReference>
<evidence type="ECO:0000313" key="3">
    <source>
        <dbReference type="Proteomes" id="UP000578697"/>
    </source>
</evidence>
<dbReference type="AlphaFoldDB" id="A0A840SEZ0"/>
<dbReference type="InterPro" id="IPR036388">
    <property type="entry name" value="WH-like_DNA-bd_sf"/>
</dbReference>
<dbReference type="Pfam" id="PF01475">
    <property type="entry name" value="FUR"/>
    <property type="match status" value="1"/>
</dbReference>
<keyword evidence="3" id="KW-1185">Reference proteome</keyword>
<dbReference type="KEGG" id="trc:DYE49_10230"/>
<name>A0A840SEZ0_9SPIR</name>
<evidence type="ECO:0000313" key="4">
    <source>
        <dbReference type="Proteomes" id="UP000593591"/>
    </source>
</evidence>
<dbReference type="Proteomes" id="UP000578697">
    <property type="component" value="Unassembled WGS sequence"/>
</dbReference>
<dbReference type="InterPro" id="IPR036390">
    <property type="entry name" value="WH_DNA-bd_sf"/>
</dbReference>
<accession>A0A840SEZ0</accession>
<dbReference type="EMBL" id="CP031517">
    <property type="protein sequence ID" value="QOS40805.1"/>
    <property type="molecule type" value="Genomic_DNA"/>
</dbReference>
<sequence length="78" mass="8862">MSDKLEQIVSAFKKKGCRVTRQRVNLVSTILKNPGCSCKEIFYLAKKQDDSIGRATVYRTVRSLEELGFIKPQSINII</sequence>
<dbReference type="Gene3D" id="1.10.10.10">
    <property type="entry name" value="Winged helix-like DNA-binding domain superfamily/Winged helix DNA-binding domain"/>
    <property type="match status" value="1"/>
</dbReference>
<dbReference type="EMBL" id="JACHFR010000002">
    <property type="protein sequence ID" value="MBB5219310.1"/>
    <property type="molecule type" value="Genomic_DNA"/>
</dbReference>
<evidence type="ECO:0000313" key="2">
    <source>
        <dbReference type="EMBL" id="QOS40805.1"/>
    </source>
</evidence>
<dbReference type="Proteomes" id="UP000593591">
    <property type="component" value="Chromosome"/>
</dbReference>
<reference evidence="2 4" key="1">
    <citation type="submission" date="2018-08" db="EMBL/GenBank/DDBJ databases">
        <title>The first complete genome of Treponema rectale (CHPAT), a commensal spirochete of the bovine rectum.</title>
        <authorList>
            <person name="Staton G.J."/>
            <person name="Clegg S.R."/>
            <person name="Carter S.D."/>
            <person name="Radford A.D."/>
            <person name="Darby A."/>
            <person name="Hall N."/>
            <person name="Birtles R.J."/>
            <person name="Evans N.J."/>
        </authorList>
    </citation>
    <scope>NUCLEOTIDE SEQUENCE [LARGE SCALE GENOMIC DNA]</scope>
    <source>
        <strain evidence="2 4">CHPA</strain>
    </source>
</reference>
<dbReference type="InterPro" id="IPR002481">
    <property type="entry name" value="FUR"/>
</dbReference>
<protein>
    <submittedName>
        <fullName evidence="1">Fe2+ or Zn2+ uptake regulation protein</fullName>
    </submittedName>
    <submittedName>
        <fullName evidence="2">Ferric uptake regulator family protein</fullName>
    </submittedName>
</protein>
<gene>
    <name evidence="2" type="ORF">DYE49_10230</name>
    <name evidence="1" type="ORF">HNP77_001679</name>
</gene>
<organism evidence="1 3">
    <name type="scientific">Treponema rectale</name>
    <dbReference type="NCBI Taxonomy" id="744512"/>
    <lineage>
        <taxon>Bacteria</taxon>
        <taxon>Pseudomonadati</taxon>
        <taxon>Spirochaetota</taxon>
        <taxon>Spirochaetia</taxon>
        <taxon>Spirochaetales</taxon>
        <taxon>Treponemataceae</taxon>
        <taxon>Treponema</taxon>
    </lineage>
</organism>
<reference evidence="1 3" key="2">
    <citation type="submission" date="2020-08" db="EMBL/GenBank/DDBJ databases">
        <title>Genomic Encyclopedia of Type Strains, Phase IV (KMG-IV): sequencing the most valuable type-strain genomes for metagenomic binning, comparative biology and taxonomic classification.</title>
        <authorList>
            <person name="Goeker M."/>
        </authorList>
    </citation>
    <scope>NUCLEOTIDE SEQUENCE [LARGE SCALE GENOMIC DNA]</scope>
    <source>
        <strain evidence="1 3">DSM 103679</strain>
    </source>
</reference>
<dbReference type="SUPFAM" id="SSF46785">
    <property type="entry name" value="Winged helix' DNA-binding domain"/>
    <property type="match status" value="1"/>
</dbReference>
<dbReference type="GO" id="GO:0003700">
    <property type="term" value="F:DNA-binding transcription factor activity"/>
    <property type="evidence" value="ECO:0007669"/>
    <property type="project" value="InterPro"/>
</dbReference>